<feature type="chain" id="PRO_5027065106" evidence="2">
    <location>
        <begin position="23"/>
        <end position="124"/>
    </location>
</feature>
<feature type="region of interest" description="Disordered" evidence="1">
    <location>
        <begin position="53"/>
        <end position="84"/>
    </location>
</feature>
<proteinExistence type="predicted"/>
<evidence type="ECO:0000313" key="4">
    <source>
        <dbReference type="Proteomes" id="UP000494119"/>
    </source>
</evidence>
<evidence type="ECO:0000313" key="3">
    <source>
        <dbReference type="EMBL" id="CAB3796022.1"/>
    </source>
</evidence>
<accession>A0A6J5G9Y9</accession>
<dbReference type="Proteomes" id="UP000494119">
    <property type="component" value="Unassembled WGS sequence"/>
</dbReference>
<dbReference type="EMBL" id="CADIKL010000022">
    <property type="protein sequence ID" value="CAB3796022.1"/>
    <property type="molecule type" value="Genomic_DNA"/>
</dbReference>
<feature type="signal peptide" evidence="2">
    <location>
        <begin position="1"/>
        <end position="22"/>
    </location>
</feature>
<evidence type="ECO:0000256" key="1">
    <source>
        <dbReference type="SAM" id="MobiDB-lite"/>
    </source>
</evidence>
<keyword evidence="4" id="KW-1185">Reference proteome</keyword>
<evidence type="ECO:0000256" key="2">
    <source>
        <dbReference type="SAM" id="SignalP"/>
    </source>
</evidence>
<protein>
    <submittedName>
        <fullName evidence="3">Uncharacterized protein</fullName>
    </submittedName>
</protein>
<organism evidence="3 4">
    <name type="scientific">Paraburkholderia caffeinitolerans</name>
    <dbReference type="NCBI Taxonomy" id="1723730"/>
    <lineage>
        <taxon>Bacteria</taxon>
        <taxon>Pseudomonadati</taxon>
        <taxon>Pseudomonadota</taxon>
        <taxon>Betaproteobacteria</taxon>
        <taxon>Burkholderiales</taxon>
        <taxon>Burkholderiaceae</taxon>
        <taxon>Paraburkholderia</taxon>
    </lineage>
</organism>
<keyword evidence="2" id="KW-0732">Signal</keyword>
<sequence length="124" mass="13663">MKRSALYAFFVLVAFTSNAALASYCVGQDTDPIQTCHDDSGNTYRIRRMGDVTTVDGSNDSTGSSWSQRTVRRGENTTYTTGVAANGAEWDETAHYYDNGRRSVDGTNSKGQSYHYDCTRNGCE</sequence>
<dbReference type="AlphaFoldDB" id="A0A6J5G9Y9"/>
<feature type="compositionally biased region" description="Polar residues" evidence="1">
    <location>
        <begin position="55"/>
        <end position="69"/>
    </location>
</feature>
<reference evidence="3 4" key="1">
    <citation type="submission" date="2020-04" db="EMBL/GenBank/DDBJ databases">
        <authorList>
            <person name="De Canck E."/>
        </authorList>
    </citation>
    <scope>NUCLEOTIDE SEQUENCE [LARGE SCALE GENOMIC DNA]</scope>
    <source>
        <strain evidence="3 4">LMG 28688</strain>
    </source>
</reference>
<gene>
    <name evidence="3" type="ORF">LMG28688_04218</name>
</gene>
<name>A0A6J5G9Y9_9BURK</name>